<proteinExistence type="predicted"/>
<protein>
    <submittedName>
        <fullName evidence="2">Uncharacterized protein</fullName>
    </submittedName>
</protein>
<organism evidence="2 3">
    <name type="scientific">Trypanosoma conorhini</name>
    <dbReference type="NCBI Taxonomy" id="83891"/>
    <lineage>
        <taxon>Eukaryota</taxon>
        <taxon>Discoba</taxon>
        <taxon>Euglenozoa</taxon>
        <taxon>Kinetoplastea</taxon>
        <taxon>Metakinetoplastina</taxon>
        <taxon>Trypanosomatida</taxon>
        <taxon>Trypanosomatidae</taxon>
        <taxon>Trypanosoma</taxon>
    </lineage>
</organism>
<sequence>MFATAFAFLRLRRKDVLAAGGLSTDCWVPLYAAEDGMGGVRVLTGEVLVRWGWRLHFSCDGAAPLTVCTALPPPPAVQPADEVAAPTSVKGGAEVPSPPPPPPSYLWLQVCDFVALGGSLRDTAAGTEGGELFVVVCIDETPSVSEMPPRDEDDHQPQEPRRLGCSAAKYGDCTAGAVFDAASKRWVWMEYCLLPLLPDEELSFCFEVRRSGRDGDTHLVGSGSLTRRDSIGRWKAAVAIFAAGAAQPCGALTVALLQAPLSGASTVVSTSQPRELAARPLAGGEASQPEPETGGEVEGVECPPAFSVFEAAELALLRVTVHTAEIYGRSVAPSDGGWELTLRSDVACAAGDTCKWTRLEATPPLRGAGGEEWVGAVCARSGSALEFSLLRRVVAGGRGAPPTGPREVCGRFVARFALPLAGDPERRLHVDLVRSASSGPFKDIPVPVGRLCASCCPLMHSGALYDPRPVFFRRTLYLAVAELLGVVRVRRQSANNTAETSDSETAEEEDGARNEEAYLCMRLQCGAAAAVSSLFAPPTVAVSSRRGAQLDGEHDCRVPHFSLRLDCGPEDAAEAAAVRLSLHLCPAPTLPQRQGAGNDVPAGVLIGEALAQVPTPRTSEDANWPSAVAAVDWVNLAVDAASLWVPIPAVGVRSARTAYARLQYAWSYEVGLGSWLACIRIRSPGRQPTLHRPFLCFVMRFPNGVRLRLPLDLFGTLLSSPQPPRADHLEGVALPLRSAWSFSHIQLPVVWPLGAQVEAVELHDRVAAGFSMHLGTHPWTSGDTPLLSLLLLDDIAGSAQPSSRSPFSASARWLRFADVGGGAQGGRRHECGGARGPAGALRLSARRRRRGGAGPARALPLVAPAGLLASHRPWPRRGGAGGGPVGGELPPAPRPLAPGVGSSSSSGSGSGRRRGMGVGGRWGRGRGGVQGG</sequence>
<feature type="compositionally biased region" description="Basic and acidic residues" evidence="1">
    <location>
        <begin position="148"/>
        <end position="162"/>
    </location>
</feature>
<comment type="caution">
    <text evidence="2">The sequence shown here is derived from an EMBL/GenBank/DDBJ whole genome shotgun (WGS) entry which is preliminary data.</text>
</comment>
<keyword evidence="3" id="KW-1185">Reference proteome</keyword>
<dbReference type="EMBL" id="MKKU01000235">
    <property type="protein sequence ID" value="RNF18329.1"/>
    <property type="molecule type" value="Genomic_DNA"/>
</dbReference>
<dbReference type="Proteomes" id="UP000284403">
    <property type="component" value="Unassembled WGS sequence"/>
</dbReference>
<reference evidence="2 3" key="1">
    <citation type="journal article" date="2018" name="BMC Genomics">
        <title>Genomic comparison of Trypanosoma conorhini and Trypanosoma rangeli to Trypanosoma cruzi strains of high and low virulence.</title>
        <authorList>
            <person name="Bradwell K.R."/>
            <person name="Koparde V.N."/>
            <person name="Matveyev A.V."/>
            <person name="Serrano M.G."/>
            <person name="Alves J.M."/>
            <person name="Parikh H."/>
            <person name="Huang B."/>
            <person name="Lee V."/>
            <person name="Espinosa-Alvarez O."/>
            <person name="Ortiz P.A."/>
            <person name="Costa-Martins A.G."/>
            <person name="Teixeira M.M."/>
            <person name="Buck G.A."/>
        </authorList>
    </citation>
    <scope>NUCLEOTIDE SEQUENCE [LARGE SCALE GENOMIC DNA]</scope>
    <source>
        <strain evidence="2 3">025E</strain>
    </source>
</reference>
<feature type="region of interest" description="Disordered" evidence="1">
    <location>
        <begin position="143"/>
        <end position="162"/>
    </location>
</feature>
<name>A0A3R7L2G3_9TRYP</name>
<dbReference type="GeneID" id="40318157"/>
<gene>
    <name evidence="2" type="ORF">Tco025E_04546</name>
</gene>
<feature type="region of interest" description="Disordered" evidence="1">
    <location>
        <begin position="272"/>
        <end position="299"/>
    </location>
</feature>
<evidence type="ECO:0000313" key="2">
    <source>
        <dbReference type="EMBL" id="RNF18329.1"/>
    </source>
</evidence>
<accession>A0A3R7L2G3</accession>
<feature type="region of interest" description="Disordered" evidence="1">
    <location>
        <begin position="870"/>
        <end position="932"/>
    </location>
</feature>
<feature type="region of interest" description="Disordered" evidence="1">
    <location>
        <begin position="78"/>
        <end position="98"/>
    </location>
</feature>
<feature type="compositionally biased region" description="Gly residues" evidence="1">
    <location>
        <begin position="916"/>
        <end position="932"/>
    </location>
</feature>
<evidence type="ECO:0000256" key="1">
    <source>
        <dbReference type="SAM" id="MobiDB-lite"/>
    </source>
</evidence>
<dbReference type="RefSeq" id="XP_029228451.1">
    <property type="nucleotide sequence ID" value="XM_029371456.1"/>
</dbReference>
<dbReference type="AlphaFoldDB" id="A0A3R7L2G3"/>
<evidence type="ECO:0000313" key="3">
    <source>
        <dbReference type="Proteomes" id="UP000284403"/>
    </source>
</evidence>
<dbReference type="OrthoDB" id="245459at2759"/>